<evidence type="ECO:0000313" key="1">
    <source>
        <dbReference type="EMBL" id="KEH20709.1"/>
    </source>
</evidence>
<dbReference type="EMBL" id="CM001224">
    <property type="protein sequence ID" value="KEH20709.1"/>
    <property type="molecule type" value="Genomic_DNA"/>
</dbReference>
<organism evidence="1 3">
    <name type="scientific">Medicago truncatula</name>
    <name type="common">Barrel medic</name>
    <name type="synonym">Medicago tribuloides</name>
    <dbReference type="NCBI Taxonomy" id="3880"/>
    <lineage>
        <taxon>Eukaryota</taxon>
        <taxon>Viridiplantae</taxon>
        <taxon>Streptophyta</taxon>
        <taxon>Embryophyta</taxon>
        <taxon>Tracheophyta</taxon>
        <taxon>Spermatophyta</taxon>
        <taxon>Magnoliopsida</taxon>
        <taxon>eudicotyledons</taxon>
        <taxon>Gunneridae</taxon>
        <taxon>Pentapetalae</taxon>
        <taxon>rosids</taxon>
        <taxon>fabids</taxon>
        <taxon>Fabales</taxon>
        <taxon>Fabaceae</taxon>
        <taxon>Papilionoideae</taxon>
        <taxon>50 kb inversion clade</taxon>
        <taxon>NPAAA clade</taxon>
        <taxon>Hologalegina</taxon>
        <taxon>IRL clade</taxon>
        <taxon>Trifolieae</taxon>
        <taxon>Medicago</taxon>
    </lineage>
</organism>
<gene>
    <name evidence="1" type="ordered locus">MTR_8g088395</name>
</gene>
<protein>
    <submittedName>
        <fullName evidence="1 2">Uncharacterized protein</fullName>
    </submittedName>
</protein>
<dbReference type="EnsemblPlants" id="KEH20709">
    <property type="protein sequence ID" value="KEH20709"/>
    <property type="gene ID" value="MTR_8g088395"/>
</dbReference>
<sequence>MALTNYPCSTMGGANVLKRTTLNNDSIPLSDYNEEGILFFSHGFLHCSKEC</sequence>
<name>A0A072TT63_MEDTR</name>
<evidence type="ECO:0000313" key="2">
    <source>
        <dbReference type="EnsemblPlants" id="KEH20709"/>
    </source>
</evidence>
<reference evidence="2" key="3">
    <citation type="submission" date="2015-04" db="UniProtKB">
        <authorList>
            <consortium name="EnsemblPlants"/>
        </authorList>
    </citation>
    <scope>IDENTIFICATION</scope>
    <source>
        <strain evidence="2">cv. Jemalong A17</strain>
    </source>
</reference>
<keyword evidence="3" id="KW-1185">Reference proteome</keyword>
<reference evidence="1 3" key="1">
    <citation type="journal article" date="2011" name="Nature">
        <title>The Medicago genome provides insight into the evolution of rhizobial symbioses.</title>
        <authorList>
            <person name="Young N.D."/>
            <person name="Debelle F."/>
            <person name="Oldroyd G.E."/>
            <person name="Geurts R."/>
            <person name="Cannon S.B."/>
            <person name="Udvardi M.K."/>
            <person name="Benedito V.A."/>
            <person name="Mayer K.F."/>
            <person name="Gouzy J."/>
            <person name="Schoof H."/>
            <person name="Van de Peer Y."/>
            <person name="Proost S."/>
            <person name="Cook D.R."/>
            <person name="Meyers B.C."/>
            <person name="Spannagl M."/>
            <person name="Cheung F."/>
            <person name="De Mita S."/>
            <person name="Krishnakumar V."/>
            <person name="Gundlach H."/>
            <person name="Zhou S."/>
            <person name="Mudge J."/>
            <person name="Bharti A.K."/>
            <person name="Murray J.D."/>
            <person name="Naoumkina M.A."/>
            <person name="Rosen B."/>
            <person name="Silverstein K.A."/>
            <person name="Tang H."/>
            <person name="Rombauts S."/>
            <person name="Zhao P.X."/>
            <person name="Zhou P."/>
            <person name="Barbe V."/>
            <person name="Bardou P."/>
            <person name="Bechner M."/>
            <person name="Bellec A."/>
            <person name="Berger A."/>
            <person name="Berges H."/>
            <person name="Bidwell S."/>
            <person name="Bisseling T."/>
            <person name="Choisne N."/>
            <person name="Couloux A."/>
            <person name="Denny R."/>
            <person name="Deshpande S."/>
            <person name="Dai X."/>
            <person name="Doyle J.J."/>
            <person name="Dudez A.M."/>
            <person name="Farmer A.D."/>
            <person name="Fouteau S."/>
            <person name="Franken C."/>
            <person name="Gibelin C."/>
            <person name="Gish J."/>
            <person name="Goldstein S."/>
            <person name="Gonzalez A.J."/>
            <person name="Green P.J."/>
            <person name="Hallab A."/>
            <person name="Hartog M."/>
            <person name="Hua A."/>
            <person name="Humphray S.J."/>
            <person name="Jeong D.H."/>
            <person name="Jing Y."/>
            <person name="Jocker A."/>
            <person name="Kenton S.M."/>
            <person name="Kim D.J."/>
            <person name="Klee K."/>
            <person name="Lai H."/>
            <person name="Lang C."/>
            <person name="Lin S."/>
            <person name="Macmil S.L."/>
            <person name="Magdelenat G."/>
            <person name="Matthews L."/>
            <person name="McCorrison J."/>
            <person name="Monaghan E.L."/>
            <person name="Mun J.H."/>
            <person name="Najar F.Z."/>
            <person name="Nicholson C."/>
            <person name="Noirot C."/>
            <person name="O'Bleness M."/>
            <person name="Paule C.R."/>
            <person name="Poulain J."/>
            <person name="Prion F."/>
            <person name="Qin B."/>
            <person name="Qu C."/>
            <person name="Retzel E.F."/>
            <person name="Riddle C."/>
            <person name="Sallet E."/>
            <person name="Samain S."/>
            <person name="Samson N."/>
            <person name="Sanders I."/>
            <person name="Saurat O."/>
            <person name="Scarpelli C."/>
            <person name="Schiex T."/>
            <person name="Segurens B."/>
            <person name="Severin A.J."/>
            <person name="Sherrier D.J."/>
            <person name="Shi R."/>
            <person name="Sims S."/>
            <person name="Singer S.R."/>
            <person name="Sinharoy S."/>
            <person name="Sterck L."/>
            <person name="Viollet A."/>
            <person name="Wang B.B."/>
            <person name="Wang K."/>
            <person name="Wang M."/>
            <person name="Wang X."/>
            <person name="Warfsmann J."/>
            <person name="Weissenbach J."/>
            <person name="White D.D."/>
            <person name="White J.D."/>
            <person name="Wiley G.B."/>
            <person name="Wincker P."/>
            <person name="Xing Y."/>
            <person name="Yang L."/>
            <person name="Yao Z."/>
            <person name="Ying F."/>
            <person name="Zhai J."/>
            <person name="Zhou L."/>
            <person name="Zuber A."/>
            <person name="Denarie J."/>
            <person name="Dixon R.A."/>
            <person name="May G.D."/>
            <person name="Schwartz D.C."/>
            <person name="Rogers J."/>
            <person name="Quetier F."/>
            <person name="Town C.D."/>
            <person name="Roe B.A."/>
        </authorList>
    </citation>
    <scope>NUCLEOTIDE SEQUENCE [LARGE SCALE GENOMIC DNA]</scope>
    <source>
        <strain evidence="1">A17</strain>
        <strain evidence="2 3">cv. Jemalong A17</strain>
    </source>
</reference>
<accession>A0A072TT63</accession>
<reference evidence="1 3" key="2">
    <citation type="journal article" date="2014" name="BMC Genomics">
        <title>An improved genome release (version Mt4.0) for the model legume Medicago truncatula.</title>
        <authorList>
            <person name="Tang H."/>
            <person name="Krishnakumar V."/>
            <person name="Bidwell S."/>
            <person name="Rosen B."/>
            <person name="Chan A."/>
            <person name="Zhou S."/>
            <person name="Gentzbittel L."/>
            <person name="Childs K.L."/>
            <person name="Yandell M."/>
            <person name="Gundlach H."/>
            <person name="Mayer K.F."/>
            <person name="Schwartz D.C."/>
            <person name="Town C.D."/>
        </authorList>
    </citation>
    <scope>GENOME REANNOTATION</scope>
    <source>
        <strain evidence="1">A17</strain>
        <strain evidence="2 3">cv. Jemalong A17</strain>
    </source>
</reference>
<dbReference type="HOGENOM" id="CLU_3109494_0_0_1"/>
<evidence type="ECO:0000313" key="3">
    <source>
        <dbReference type="Proteomes" id="UP000002051"/>
    </source>
</evidence>
<dbReference type="AlphaFoldDB" id="A0A072TT63"/>
<proteinExistence type="predicted"/>
<dbReference type="Proteomes" id="UP000002051">
    <property type="component" value="Chromosome 8"/>
</dbReference>